<name>A0A9P8N9M9_9HYPO</name>
<dbReference type="InterPro" id="IPR052158">
    <property type="entry name" value="INH-QAR"/>
</dbReference>
<keyword evidence="4" id="KW-1185">Reference proteome</keyword>
<sequence length="285" mass="30931">MKLSLSTLFLSFAVALGRPGTSSTSVAHAGATPVVGARQGQQGECVEAQQAPAVTGSELRKFGVVLFPGFDMIDVFGTLEPLQLMAHLEQQMTLSLIAETLEPVTTETQAPGSNAKGSIFWPKALPNNTFKDDLDLDVLIVPGGPGVRNPDLPAVTEYIAKMFPKVKILITICTGSGLAARAGILDGKMATTNKNAWKTILPMGPQVKWVSPARYIVDGKIWTSSGVTSSLDLVMQFIKTFWSPDTERRISSIIEHVPRQWNEDPFSKHFNITPTEVQPCPDRKQ</sequence>
<dbReference type="RefSeq" id="XP_044726059.1">
    <property type="nucleotide sequence ID" value="XM_044859659.1"/>
</dbReference>
<dbReference type="CDD" id="cd03139">
    <property type="entry name" value="GATase1_PfpI_2"/>
    <property type="match status" value="1"/>
</dbReference>
<accession>A0A9P8N9M9</accession>
<dbReference type="InterPro" id="IPR002818">
    <property type="entry name" value="DJ-1/PfpI"/>
</dbReference>
<evidence type="ECO:0000313" key="3">
    <source>
        <dbReference type="EMBL" id="KAH0968546.1"/>
    </source>
</evidence>
<protein>
    <submittedName>
        <fullName evidence="3">DJ-1/PfpI family domain-containing protein</fullName>
    </submittedName>
</protein>
<gene>
    <name evidence="3" type="ORF">HRG_01188</name>
</gene>
<comment type="caution">
    <text evidence="3">The sequence shown here is derived from an EMBL/GenBank/DDBJ whole genome shotgun (WGS) entry which is preliminary data.</text>
</comment>
<dbReference type="AlphaFoldDB" id="A0A9P8N9M9"/>
<feature type="chain" id="PRO_5040464151" evidence="1">
    <location>
        <begin position="18"/>
        <end position="285"/>
    </location>
</feature>
<dbReference type="InterPro" id="IPR029062">
    <property type="entry name" value="Class_I_gatase-like"/>
</dbReference>
<dbReference type="EMBL" id="JAIZPD010000001">
    <property type="protein sequence ID" value="KAH0968546.1"/>
    <property type="molecule type" value="Genomic_DNA"/>
</dbReference>
<feature type="signal peptide" evidence="1">
    <location>
        <begin position="1"/>
        <end position="17"/>
    </location>
</feature>
<evidence type="ECO:0000259" key="2">
    <source>
        <dbReference type="Pfam" id="PF01965"/>
    </source>
</evidence>
<evidence type="ECO:0000256" key="1">
    <source>
        <dbReference type="SAM" id="SignalP"/>
    </source>
</evidence>
<evidence type="ECO:0000313" key="4">
    <source>
        <dbReference type="Proteomes" id="UP000824596"/>
    </source>
</evidence>
<dbReference type="SUPFAM" id="SSF52317">
    <property type="entry name" value="Class I glutamine amidotransferase-like"/>
    <property type="match status" value="1"/>
</dbReference>
<feature type="domain" description="DJ-1/PfpI" evidence="2">
    <location>
        <begin position="65"/>
        <end position="239"/>
    </location>
</feature>
<dbReference type="Pfam" id="PF01965">
    <property type="entry name" value="DJ-1_PfpI"/>
    <property type="match status" value="1"/>
</dbReference>
<dbReference type="PANTHER" id="PTHR43130">
    <property type="entry name" value="ARAC-FAMILY TRANSCRIPTIONAL REGULATOR"/>
    <property type="match status" value="1"/>
</dbReference>
<proteinExistence type="predicted"/>
<dbReference type="OrthoDB" id="543156at2759"/>
<dbReference type="GeneID" id="68350317"/>
<dbReference type="PANTHER" id="PTHR43130:SF15">
    <property type="entry name" value="THIJ_PFPI FAMILY PROTEIN (AFU_ORTHOLOGUE AFUA_5G14240)"/>
    <property type="match status" value="1"/>
</dbReference>
<reference evidence="3" key="1">
    <citation type="submission" date="2021-09" db="EMBL/GenBank/DDBJ databases">
        <title>A high-quality genome of the endoparasitic fungus Hirsutella rhossiliensis with a comparison of Hirsutella genomes reveals transposable elements contributing to genome size variation.</title>
        <authorList>
            <person name="Lin R."/>
            <person name="Jiao Y."/>
            <person name="Sun X."/>
            <person name="Ling J."/>
            <person name="Xie B."/>
            <person name="Cheng X."/>
        </authorList>
    </citation>
    <scope>NUCLEOTIDE SEQUENCE</scope>
    <source>
        <strain evidence="3">HR02</strain>
    </source>
</reference>
<keyword evidence="1" id="KW-0732">Signal</keyword>
<organism evidence="3 4">
    <name type="scientific">Hirsutella rhossiliensis</name>
    <dbReference type="NCBI Taxonomy" id="111463"/>
    <lineage>
        <taxon>Eukaryota</taxon>
        <taxon>Fungi</taxon>
        <taxon>Dikarya</taxon>
        <taxon>Ascomycota</taxon>
        <taxon>Pezizomycotina</taxon>
        <taxon>Sordariomycetes</taxon>
        <taxon>Hypocreomycetidae</taxon>
        <taxon>Hypocreales</taxon>
        <taxon>Ophiocordycipitaceae</taxon>
        <taxon>Hirsutella</taxon>
    </lineage>
</organism>
<dbReference type="Proteomes" id="UP000824596">
    <property type="component" value="Unassembled WGS sequence"/>
</dbReference>
<dbReference type="Gene3D" id="3.40.50.880">
    <property type="match status" value="1"/>
</dbReference>